<name>A0A2B1KAE2_BACCE</name>
<accession>A0A2B1KAE2</accession>
<gene>
    <name evidence="1" type="ORF">COJ50_21690</name>
</gene>
<organism evidence="1 2">
    <name type="scientific">Bacillus cereus</name>
    <dbReference type="NCBI Taxonomy" id="1396"/>
    <lineage>
        <taxon>Bacteria</taxon>
        <taxon>Bacillati</taxon>
        <taxon>Bacillota</taxon>
        <taxon>Bacilli</taxon>
        <taxon>Bacillales</taxon>
        <taxon>Bacillaceae</taxon>
        <taxon>Bacillus</taxon>
        <taxon>Bacillus cereus group</taxon>
    </lineage>
</organism>
<dbReference type="Proteomes" id="UP000225182">
    <property type="component" value="Unassembled WGS sequence"/>
</dbReference>
<sequence>MIDGLINSVIATIPVGVVPSGIVINP</sequence>
<protein>
    <submittedName>
        <fullName evidence="1">Uncharacterized protein</fullName>
    </submittedName>
</protein>
<reference evidence="1 2" key="1">
    <citation type="submission" date="2017-09" db="EMBL/GenBank/DDBJ databases">
        <title>Large-scale bioinformatics analysis of Bacillus genomes uncovers conserved roles of natural products in bacterial physiology.</title>
        <authorList>
            <consortium name="Agbiome Team Llc"/>
            <person name="Bleich R.M."/>
            <person name="Grubbs K.J."/>
            <person name="Santa Maria K.C."/>
            <person name="Allen S.E."/>
            <person name="Farag S."/>
            <person name="Shank E.A."/>
            <person name="Bowers A."/>
        </authorList>
    </citation>
    <scope>NUCLEOTIDE SEQUENCE [LARGE SCALE GENOMIC DNA]</scope>
    <source>
        <strain evidence="1 2">AFS076905</strain>
    </source>
</reference>
<evidence type="ECO:0000313" key="2">
    <source>
        <dbReference type="Proteomes" id="UP000225182"/>
    </source>
</evidence>
<proteinExistence type="predicted"/>
<dbReference type="AlphaFoldDB" id="A0A2B1KAE2"/>
<evidence type="ECO:0000313" key="1">
    <source>
        <dbReference type="EMBL" id="PFN20478.1"/>
    </source>
</evidence>
<comment type="caution">
    <text evidence="1">The sequence shown here is derived from an EMBL/GenBank/DDBJ whole genome shotgun (WGS) entry which is preliminary data.</text>
</comment>
<dbReference type="EMBL" id="NUYN01000038">
    <property type="protein sequence ID" value="PFN20478.1"/>
    <property type="molecule type" value="Genomic_DNA"/>
</dbReference>